<evidence type="ECO:0000313" key="3">
    <source>
        <dbReference type="Proteomes" id="UP001630127"/>
    </source>
</evidence>
<comment type="caution">
    <text evidence="2">The sequence shown here is derived from an EMBL/GenBank/DDBJ whole genome shotgun (WGS) entry which is preliminary data.</text>
</comment>
<gene>
    <name evidence="2" type="ORF">ACH5RR_015548</name>
</gene>
<proteinExistence type="predicted"/>
<organism evidence="2 3">
    <name type="scientific">Cinchona calisaya</name>
    <dbReference type="NCBI Taxonomy" id="153742"/>
    <lineage>
        <taxon>Eukaryota</taxon>
        <taxon>Viridiplantae</taxon>
        <taxon>Streptophyta</taxon>
        <taxon>Embryophyta</taxon>
        <taxon>Tracheophyta</taxon>
        <taxon>Spermatophyta</taxon>
        <taxon>Magnoliopsida</taxon>
        <taxon>eudicotyledons</taxon>
        <taxon>Gunneridae</taxon>
        <taxon>Pentapetalae</taxon>
        <taxon>asterids</taxon>
        <taxon>lamiids</taxon>
        <taxon>Gentianales</taxon>
        <taxon>Rubiaceae</taxon>
        <taxon>Cinchonoideae</taxon>
        <taxon>Cinchoneae</taxon>
        <taxon>Cinchona</taxon>
    </lineage>
</organism>
<dbReference type="EMBL" id="JBJUIK010000007">
    <property type="protein sequence ID" value="KAL3522714.1"/>
    <property type="molecule type" value="Genomic_DNA"/>
</dbReference>
<dbReference type="Proteomes" id="UP001630127">
    <property type="component" value="Unassembled WGS sequence"/>
</dbReference>
<protein>
    <submittedName>
        <fullName evidence="2">Uncharacterized protein</fullName>
    </submittedName>
</protein>
<reference evidence="2 3" key="1">
    <citation type="submission" date="2024-11" db="EMBL/GenBank/DDBJ databases">
        <title>A near-complete genome assembly of Cinchona calisaya.</title>
        <authorList>
            <person name="Lian D.C."/>
            <person name="Zhao X.W."/>
            <person name="Wei L."/>
        </authorList>
    </citation>
    <scope>NUCLEOTIDE SEQUENCE [LARGE SCALE GENOMIC DNA]</scope>
    <source>
        <tissue evidence="2">Nenye</tissue>
    </source>
</reference>
<evidence type="ECO:0000256" key="1">
    <source>
        <dbReference type="SAM" id="MobiDB-lite"/>
    </source>
</evidence>
<feature type="region of interest" description="Disordered" evidence="1">
    <location>
        <begin position="28"/>
        <end position="50"/>
    </location>
</feature>
<name>A0ABD2ZTH3_9GENT</name>
<keyword evidence="3" id="KW-1185">Reference proteome</keyword>
<sequence length="113" mass="12947">MINTPPWNKDVVVADDVESPKLQTHEIPYKGSTSFQDNRTHHAVPSNDSETLPQYEAVIDAQESPQNRLYRSSESEKVKYWLIALEDIKVEVVNVFHLLLTDKLVDPQDMVTL</sequence>
<evidence type="ECO:0000313" key="2">
    <source>
        <dbReference type="EMBL" id="KAL3522714.1"/>
    </source>
</evidence>
<accession>A0ABD2ZTH3</accession>
<dbReference type="AlphaFoldDB" id="A0ABD2ZTH3"/>